<dbReference type="EMBL" id="OV170234">
    <property type="protein sequence ID" value="CAH0720032.1"/>
    <property type="molecule type" value="Genomic_DNA"/>
</dbReference>
<dbReference type="Proteomes" id="UP000838878">
    <property type="component" value="Chromosome 14"/>
</dbReference>
<gene>
    <name evidence="1" type="ORF">BINO364_LOCUS6304</name>
</gene>
<evidence type="ECO:0000313" key="1">
    <source>
        <dbReference type="EMBL" id="CAH0720032.1"/>
    </source>
</evidence>
<keyword evidence="2" id="KW-1185">Reference proteome</keyword>
<protein>
    <submittedName>
        <fullName evidence="1">Uncharacterized protein</fullName>
    </submittedName>
</protein>
<dbReference type="AlphaFoldDB" id="A0A8J9UUN5"/>
<organism evidence="1 2">
    <name type="scientific">Brenthis ino</name>
    <name type="common">lesser marbled fritillary</name>
    <dbReference type="NCBI Taxonomy" id="405034"/>
    <lineage>
        <taxon>Eukaryota</taxon>
        <taxon>Metazoa</taxon>
        <taxon>Ecdysozoa</taxon>
        <taxon>Arthropoda</taxon>
        <taxon>Hexapoda</taxon>
        <taxon>Insecta</taxon>
        <taxon>Pterygota</taxon>
        <taxon>Neoptera</taxon>
        <taxon>Endopterygota</taxon>
        <taxon>Lepidoptera</taxon>
        <taxon>Glossata</taxon>
        <taxon>Ditrysia</taxon>
        <taxon>Papilionoidea</taxon>
        <taxon>Nymphalidae</taxon>
        <taxon>Heliconiinae</taxon>
        <taxon>Argynnini</taxon>
        <taxon>Brenthis</taxon>
    </lineage>
</organism>
<name>A0A8J9UUN5_9NEOP</name>
<evidence type="ECO:0000313" key="2">
    <source>
        <dbReference type="Proteomes" id="UP000838878"/>
    </source>
</evidence>
<dbReference type="OrthoDB" id="7294846at2759"/>
<accession>A0A8J9UUN5</accession>
<sequence length="210" mass="24335">MWRKIQEPNSMSEPIQLRNLKQLLHKNRCKCRICVQYQSFTFLNEDKELQVKDEDSPNTFSTAKSGLKLRGIRSINALNSIHSCKDIMCPGCFMAINLLHQKYLKDETSETNPYMFNCDKSTDKVIFHLEKSTSATNKVLPVFKKINSVNDEHSIDDARSSETRNDKLKKEKVTFIEHQEHPQPQSISGDCLCIEHFINSIRPPFINLDM</sequence>
<feature type="non-terminal residue" evidence="1">
    <location>
        <position position="210"/>
    </location>
</feature>
<reference evidence="1" key="1">
    <citation type="submission" date="2021-12" db="EMBL/GenBank/DDBJ databases">
        <authorList>
            <person name="Martin H S."/>
        </authorList>
    </citation>
    <scope>NUCLEOTIDE SEQUENCE</scope>
</reference>
<proteinExistence type="predicted"/>